<evidence type="ECO:0000313" key="13">
    <source>
        <dbReference type="EMBL" id="OGE89904.1"/>
    </source>
</evidence>
<dbReference type="UniPathway" id="UPA00059">
    <property type="reaction ID" value="UER00104"/>
</dbReference>
<dbReference type="Pfam" id="PF00293">
    <property type="entry name" value="NUDIX"/>
    <property type="match status" value="1"/>
</dbReference>
<comment type="pathway">
    <text evidence="1">Isoprenoid biosynthesis; dimethylallyl diphosphate biosynthesis; dimethylallyl diphosphate from isopentenyl diphosphate: step 1/1.</text>
</comment>
<evidence type="ECO:0000256" key="10">
    <source>
        <dbReference type="NCBIfam" id="TIGR02150"/>
    </source>
</evidence>
<keyword evidence="5" id="KW-0479">Metal-binding</keyword>
<evidence type="ECO:0000256" key="2">
    <source>
        <dbReference type="ARBA" id="ARBA00007579"/>
    </source>
</evidence>
<comment type="caution">
    <text evidence="13">The sequence shown here is derived from an EMBL/GenBank/DDBJ whole genome shotgun (WGS) entry which is preliminary data.</text>
</comment>
<dbReference type="InterPro" id="IPR056375">
    <property type="entry name" value="Idi_bact"/>
</dbReference>
<dbReference type="GO" id="GO:0004452">
    <property type="term" value="F:isopentenyl-diphosphate delta-isomerase activity"/>
    <property type="evidence" value="ECO:0007669"/>
    <property type="project" value="UniProtKB-UniRule"/>
</dbReference>
<dbReference type="SUPFAM" id="SSF55811">
    <property type="entry name" value="Nudix"/>
    <property type="match status" value="1"/>
</dbReference>
<evidence type="ECO:0000256" key="7">
    <source>
        <dbReference type="ARBA" id="ARBA00023211"/>
    </source>
</evidence>
<dbReference type="CDD" id="cd02885">
    <property type="entry name" value="NUDIX_IPP_Isomerase"/>
    <property type="match status" value="1"/>
</dbReference>
<dbReference type="InterPro" id="IPR011876">
    <property type="entry name" value="IsopentenylPP_isomerase_typ1"/>
</dbReference>
<dbReference type="PROSITE" id="PS51462">
    <property type="entry name" value="NUDIX"/>
    <property type="match status" value="1"/>
</dbReference>
<name>A0A1F5PJC7_9BACT</name>
<keyword evidence="6" id="KW-0460">Magnesium</keyword>
<accession>A0A1F5PJC7</accession>
<sequence>MTEYVVLVDEQNQPTGTADKAAVHTVDTPLHRGFSVFIFNSRGEVLLQQRSHKKLTWPLAWSNSCCGHPALGESTPAAARRRMKEELGLENVDLHEILPNFRYRAEKDGILENEFCPVMVGFTDALVHPNPNEVESIEWVAFDSFLRRVNAHPESLSPWCVEEAELLSKNEAFLALYART</sequence>
<dbReference type="NCBIfam" id="TIGR02150">
    <property type="entry name" value="IPP_isom_1"/>
    <property type="match status" value="1"/>
</dbReference>
<keyword evidence="8" id="KW-0414">Isoprene biosynthesis</keyword>
<evidence type="ECO:0000256" key="8">
    <source>
        <dbReference type="ARBA" id="ARBA00023229"/>
    </source>
</evidence>
<evidence type="ECO:0000256" key="3">
    <source>
        <dbReference type="ARBA" id="ARBA00012057"/>
    </source>
</evidence>
<evidence type="ECO:0000256" key="5">
    <source>
        <dbReference type="ARBA" id="ARBA00022723"/>
    </source>
</evidence>
<dbReference type="Gene3D" id="3.90.79.10">
    <property type="entry name" value="Nucleoside Triphosphate Pyrophosphohydrolase"/>
    <property type="match status" value="1"/>
</dbReference>
<dbReference type="Proteomes" id="UP000178377">
    <property type="component" value="Unassembled WGS sequence"/>
</dbReference>
<evidence type="ECO:0000256" key="1">
    <source>
        <dbReference type="ARBA" id="ARBA00004826"/>
    </source>
</evidence>
<gene>
    <name evidence="13" type="ORF">A2722_03735</name>
</gene>
<protein>
    <recommendedName>
        <fullName evidence="3 10">Isopentenyl-diphosphate delta-isomerase</fullName>
        <ecNumber evidence="3 10">5.3.3.2</ecNumber>
    </recommendedName>
</protein>
<dbReference type="GO" id="GO:0050992">
    <property type="term" value="P:dimethylallyl diphosphate biosynthetic process"/>
    <property type="evidence" value="ECO:0007669"/>
    <property type="project" value="UniProtKB-UniPathway"/>
</dbReference>
<comment type="similarity">
    <text evidence="2">Belongs to the IPP isomerase type 1 family.</text>
</comment>
<dbReference type="NCBIfam" id="NF002995">
    <property type="entry name" value="PRK03759.1"/>
    <property type="match status" value="1"/>
</dbReference>
<keyword evidence="7" id="KW-0464">Manganese</keyword>
<evidence type="ECO:0000256" key="9">
    <source>
        <dbReference type="ARBA" id="ARBA00023235"/>
    </source>
</evidence>
<proteinExistence type="inferred from homology"/>
<evidence type="ECO:0000313" key="14">
    <source>
        <dbReference type="Proteomes" id="UP000178377"/>
    </source>
</evidence>
<dbReference type="InterPro" id="IPR015797">
    <property type="entry name" value="NUDIX_hydrolase-like_dom_sf"/>
</dbReference>
<dbReference type="HAMAP" id="MF_00202">
    <property type="entry name" value="Idi"/>
    <property type="match status" value="1"/>
</dbReference>
<dbReference type="EMBL" id="MFEO01000015">
    <property type="protein sequence ID" value="OGE89904.1"/>
    <property type="molecule type" value="Genomic_DNA"/>
</dbReference>
<dbReference type="GO" id="GO:0046872">
    <property type="term" value="F:metal ion binding"/>
    <property type="evidence" value="ECO:0007669"/>
    <property type="project" value="UniProtKB-KW"/>
</dbReference>
<keyword evidence="9 13" id="KW-0413">Isomerase</keyword>
<dbReference type="GO" id="GO:0008299">
    <property type="term" value="P:isoprenoid biosynthetic process"/>
    <property type="evidence" value="ECO:0007669"/>
    <property type="project" value="UniProtKB-UniRule"/>
</dbReference>
<reference evidence="13 14" key="1">
    <citation type="journal article" date="2016" name="Nat. Commun.">
        <title>Thousands of microbial genomes shed light on interconnected biogeochemical processes in an aquifer system.</title>
        <authorList>
            <person name="Anantharaman K."/>
            <person name="Brown C.T."/>
            <person name="Hug L.A."/>
            <person name="Sharon I."/>
            <person name="Castelle C.J."/>
            <person name="Probst A.J."/>
            <person name="Thomas B.C."/>
            <person name="Singh A."/>
            <person name="Wilkins M.J."/>
            <person name="Karaoz U."/>
            <person name="Brodie E.L."/>
            <person name="Williams K.H."/>
            <person name="Hubbard S.S."/>
            <person name="Banfield J.F."/>
        </authorList>
    </citation>
    <scope>NUCLEOTIDE SEQUENCE [LARGE SCALE GENOMIC DNA]</scope>
</reference>
<dbReference type="InterPro" id="IPR000086">
    <property type="entry name" value="NUDIX_hydrolase_dom"/>
</dbReference>
<dbReference type="PANTHER" id="PTHR10885:SF0">
    <property type="entry name" value="ISOPENTENYL-DIPHOSPHATE DELTA-ISOMERASE"/>
    <property type="match status" value="1"/>
</dbReference>
<evidence type="ECO:0000256" key="6">
    <source>
        <dbReference type="ARBA" id="ARBA00022842"/>
    </source>
</evidence>
<keyword evidence="4" id="KW-0963">Cytoplasm</keyword>
<dbReference type="STRING" id="1817828.A2722_03735"/>
<feature type="active site" evidence="11">
    <location>
        <position position="66"/>
    </location>
</feature>
<evidence type="ECO:0000259" key="12">
    <source>
        <dbReference type="PROSITE" id="PS51462"/>
    </source>
</evidence>
<organism evidence="13 14">
    <name type="scientific">Candidatus Doudnabacteria bacterium RIFCSPHIGHO2_01_FULL_50_11</name>
    <dbReference type="NCBI Taxonomy" id="1817828"/>
    <lineage>
        <taxon>Bacteria</taxon>
        <taxon>Candidatus Doudnaibacteriota</taxon>
    </lineage>
</organism>
<dbReference type="PANTHER" id="PTHR10885">
    <property type="entry name" value="ISOPENTENYL-DIPHOSPHATE DELTA-ISOMERASE"/>
    <property type="match status" value="1"/>
</dbReference>
<feature type="active site" evidence="11">
    <location>
        <position position="114"/>
    </location>
</feature>
<dbReference type="PIRSF" id="PIRSF018427">
    <property type="entry name" value="Isopntndiph_ism"/>
    <property type="match status" value="1"/>
</dbReference>
<feature type="domain" description="Nudix hydrolase" evidence="12">
    <location>
        <begin position="29"/>
        <end position="162"/>
    </location>
</feature>
<evidence type="ECO:0000256" key="11">
    <source>
        <dbReference type="PIRSR" id="PIRSR018427-1"/>
    </source>
</evidence>
<evidence type="ECO:0000256" key="4">
    <source>
        <dbReference type="ARBA" id="ARBA00022490"/>
    </source>
</evidence>
<dbReference type="AlphaFoldDB" id="A0A1F5PJC7"/>
<dbReference type="EC" id="5.3.3.2" evidence="3 10"/>